<keyword evidence="8" id="KW-0460">Magnesium</keyword>
<dbReference type="InterPro" id="IPR051547">
    <property type="entry name" value="TDP2-like"/>
</dbReference>
<evidence type="ECO:0000256" key="9">
    <source>
        <dbReference type="ARBA" id="ARBA00023204"/>
    </source>
</evidence>
<dbReference type="Proteomes" id="UP000054270">
    <property type="component" value="Unassembled WGS sequence"/>
</dbReference>
<evidence type="ECO:0000256" key="2">
    <source>
        <dbReference type="ARBA" id="ARBA00001946"/>
    </source>
</evidence>
<evidence type="ECO:0000256" key="11">
    <source>
        <dbReference type="SAM" id="MobiDB-lite"/>
    </source>
</evidence>
<evidence type="ECO:0000256" key="8">
    <source>
        <dbReference type="ARBA" id="ARBA00022842"/>
    </source>
</evidence>
<name>A0A0D2P5W4_HYPSF</name>
<dbReference type="EMBL" id="KN817528">
    <property type="protein sequence ID" value="KJA26304.1"/>
    <property type="molecule type" value="Genomic_DNA"/>
</dbReference>
<dbReference type="CDD" id="cd09080">
    <property type="entry name" value="TDP2"/>
    <property type="match status" value="1"/>
</dbReference>
<keyword evidence="4" id="KW-0540">Nuclease</keyword>
<dbReference type="GO" id="GO:0005737">
    <property type="term" value="C:cytoplasm"/>
    <property type="evidence" value="ECO:0007669"/>
    <property type="project" value="TreeGrafter"/>
</dbReference>
<evidence type="ECO:0000256" key="1">
    <source>
        <dbReference type="ARBA" id="ARBA00001936"/>
    </source>
</evidence>
<evidence type="ECO:0000259" key="12">
    <source>
        <dbReference type="Pfam" id="PF03372"/>
    </source>
</evidence>
<dbReference type="AlphaFoldDB" id="A0A0D2P5W4"/>
<dbReference type="InterPro" id="IPR036691">
    <property type="entry name" value="Endo/exonu/phosph_ase_sf"/>
</dbReference>
<feature type="region of interest" description="Disordered" evidence="11">
    <location>
        <begin position="102"/>
        <end position="125"/>
    </location>
</feature>
<accession>A0A0D2P5W4</accession>
<keyword evidence="14" id="KW-1185">Reference proteome</keyword>
<comment type="cofactor">
    <cofactor evidence="1">
        <name>Mn(2+)</name>
        <dbReference type="ChEBI" id="CHEBI:29035"/>
    </cofactor>
</comment>
<gene>
    <name evidence="13" type="ORF">HYPSUDRAFT_36582</name>
</gene>
<dbReference type="InterPro" id="IPR005135">
    <property type="entry name" value="Endo/exonuclease/phosphatase"/>
</dbReference>
<dbReference type="PANTHER" id="PTHR15822:SF4">
    <property type="entry name" value="TYROSYL-DNA PHOSPHODIESTERASE 2"/>
    <property type="match status" value="1"/>
</dbReference>
<evidence type="ECO:0000313" key="14">
    <source>
        <dbReference type="Proteomes" id="UP000054270"/>
    </source>
</evidence>
<sequence length="400" mass="45785">MPVRQPLPPHPLLQTQREEPERPFIPPDIDYEDEDEEEEREREQRANDTEDTEDESEMAPHDIPRGPPPKQAIPQRPQRPQKQELIPLRVYKFRPSKDGWKHITLSGALPRDGRPRQAPGPRPPCTQLRIISWNIDMSTQQHEERLAEALRHLESDVLASKAGEAPPPCMILLQEVHMHVVPYLLRHPWVRRYFAVTPFTTDKWPRDAFYGNLTLVSRMLDVYDAHILHFGFNTDMERTALCVKVRMTYPGTKERAVLAIVNTHLESLPRGAAARPKQLELCSRFLRLKGVEGGVVAGDMNALGPGDATIGKDFGLRDAWRRGNGDERGVTWGFQGQNEGQHPPNRLDKIYYLPGMRYKVDEPRRIGIGLKIGEGRDALWVSDHYGLDTTLHMKERSQSS</sequence>
<keyword evidence="6" id="KW-0227">DNA damage</keyword>
<keyword evidence="9" id="KW-0234">DNA repair</keyword>
<keyword evidence="7" id="KW-0378">Hydrolase</keyword>
<comment type="subcellular location">
    <subcellularLocation>
        <location evidence="3">Nucleus</location>
        <location evidence="3">PML body</location>
    </subcellularLocation>
</comment>
<dbReference type="GO" id="GO:0004518">
    <property type="term" value="F:nuclease activity"/>
    <property type="evidence" value="ECO:0007669"/>
    <property type="project" value="UniProtKB-KW"/>
</dbReference>
<evidence type="ECO:0000256" key="6">
    <source>
        <dbReference type="ARBA" id="ARBA00022763"/>
    </source>
</evidence>
<proteinExistence type="predicted"/>
<evidence type="ECO:0000256" key="4">
    <source>
        <dbReference type="ARBA" id="ARBA00022722"/>
    </source>
</evidence>
<keyword evidence="5" id="KW-0479">Metal-binding</keyword>
<protein>
    <recommendedName>
        <fullName evidence="12">Endonuclease/exonuclease/phosphatase domain-containing protein</fullName>
    </recommendedName>
</protein>
<dbReference type="Pfam" id="PF03372">
    <property type="entry name" value="Exo_endo_phos"/>
    <property type="match status" value="1"/>
</dbReference>
<evidence type="ECO:0000256" key="10">
    <source>
        <dbReference type="ARBA" id="ARBA00023242"/>
    </source>
</evidence>
<dbReference type="Gene3D" id="3.60.10.10">
    <property type="entry name" value="Endonuclease/exonuclease/phosphatase"/>
    <property type="match status" value="1"/>
</dbReference>
<evidence type="ECO:0000256" key="5">
    <source>
        <dbReference type="ARBA" id="ARBA00022723"/>
    </source>
</evidence>
<dbReference type="GO" id="GO:0003697">
    <property type="term" value="F:single-stranded DNA binding"/>
    <property type="evidence" value="ECO:0007669"/>
    <property type="project" value="TreeGrafter"/>
</dbReference>
<evidence type="ECO:0000256" key="7">
    <source>
        <dbReference type="ARBA" id="ARBA00022801"/>
    </source>
</evidence>
<feature type="region of interest" description="Disordered" evidence="11">
    <location>
        <begin position="1"/>
        <end position="86"/>
    </location>
</feature>
<keyword evidence="10" id="KW-0539">Nucleus</keyword>
<dbReference type="STRING" id="945553.A0A0D2P5W4"/>
<evidence type="ECO:0000256" key="3">
    <source>
        <dbReference type="ARBA" id="ARBA00004322"/>
    </source>
</evidence>
<dbReference type="OMA" id="ESEGHTW"/>
<dbReference type="OrthoDB" id="9975959at2759"/>
<dbReference type="SUPFAM" id="SSF56219">
    <property type="entry name" value="DNase I-like"/>
    <property type="match status" value="1"/>
</dbReference>
<feature type="domain" description="Endonuclease/exonuclease/phosphatase" evidence="12">
    <location>
        <begin position="131"/>
        <end position="384"/>
    </location>
</feature>
<organism evidence="13 14">
    <name type="scientific">Hypholoma sublateritium (strain FD-334 SS-4)</name>
    <dbReference type="NCBI Taxonomy" id="945553"/>
    <lineage>
        <taxon>Eukaryota</taxon>
        <taxon>Fungi</taxon>
        <taxon>Dikarya</taxon>
        <taxon>Basidiomycota</taxon>
        <taxon>Agaricomycotina</taxon>
        <taxon>Agaricomycetes</taxon>
        <taxon>Agaricomycetidae</taxon>
        <taxon>Agaricales</taxon>
        <taxon>Agaricineae</taxon>
        <taxon>Strophariaceae</taxon>
        <taxon>Hypholoma</taxon>
    </lineage>
</organism>
<dbReference type="GO" id="GO:0046872">
    <property type="term" value="F:metal ion binding"/>
    <property type="evidence" value="ECO:0007669"/>
    <property type="project" value="UniProtKB-KW"/>
</dbReference>
<reference evidence="14" key="1">
    <citation type="submission" date="2014-04" db="EMBL/GenBank/DDBJ databases">
        <title>Evolutionary Origins and Diversification of the Mycorrhizal Mutualists.</title>
        <authorList>
            <consortium name="DOE Joint Genome Institute"/>
            <consortium name="Mycorrhizal Genomics Consortium"/>
            <person name="Kohler A."/>
            <person name="Kuo A."/>
            <person name="Nagy L.G."/>
            <person name="Floudas D."/>
            <person name="Copeland A."/>
            <person name="Barry K.W."/>
            <person name="Cichocki N."/>
            <person name="Veneault-Fourrey C."/>
            <person name="LaButti K."/>
            <person name="Lindquist E.A."/>
            <person name="Lipzen A."/>
            <person name="Lundell T."/>
            <person name="Morin E."/>
            <person name="Murat C."/>
            <person name="Riley R."/>
            <person name="Ohm R."/>
            <person name="Sun H."/>
            <person name="Tunlid A."/>
            <person name="Henrissat B."/>
            <person name="Grigoriev I.V."/>
            <person name="Hibbett D.S."/>
            <person name="Martin F."/>
        </authorList>
    </citation>
    <scope>NUCLEOTIDE SEQUENCE [LARGE SCALE GENOMIC DNA]</scope>
    <source>
        <strain evidence="14">FD-334 SS-4</strain>
    </source>
</reference>
<feature type="compositionally biased region" description="Pro residues" evidence="11">
    <location>
        <begin position="1"/>
        <end position="11"/>
    </location>
</feature>
<dbReference type="PANTHER" id="PTHR15822">
    <property type="entry name" value="TRAF AND TNF RECEPTOR-ASSOCIATED PROTEIN"/>
    <property type="match status" value="1"/>
</dbReference>
<feature type="compositionally biased region" description="Acidic residues" evidence="11">
    <location>
        <begin position="29"/>
        <end position="40"/>
    </location>
</feature>
<dbReference type="GO" id="GO:0006302">
    <property type="term" value="P:double-strand break repair"/>
    <property type="evidence" value="ECO:0007669"/>
    <property type="project" value="TreeGrafter"/>
</dbReference>
<comment type="cofactor">
    <cofactor evidence="2">
        <name>Mg(2+)</name>
        <dbReference type="ChEBI" id="CHEBI:18420"/>
    </cofactor>
</comment>
<evidence type="ECO:0000313" key="13">
    <source>
        <dbReference type="EMBL" id="KJA26304.1"/>
    </source>
</evidence>
<dbReference type="GO" id="GO:0070260">
    <property type="term" value="F:5'-tyrosyl-DNA phosphodiesterase activity"/>
    <property type="evidence" value="ECO:0007669"/>
    <property type="project" value="TreeGrafter"/>
</dbReference>